<evidence type="ECO:0000313" key="2">
    <source>
        <dbReference type="Proteomes" id="UP000054166"/>
    </source>
</evidence>
<proteinExistence type="predicted"/>
<dbReference type="SUPFAM" id="SSF46689">
    <property type="entry name" value="Homeodomain-like"/>
    <property type="match status" value="1"/>
</dbReference>
<dbReference type="Proteomes" id="UP000054166">
    <property type="component" value="Unassembled WGS sequence"/>
</dbReference>
<evidence type="ECO:0000313" key="1">
    <source>
        <dbReference type="EMBL" id="KIM73204.1"/>
    </source>
</evidence>
<accession>A0A0C3EZ36</accession>
<sequence length="104" mass="12003">MAPFITVAMREAIVRWRFEQHMTALQISVLAGCSERAVYKVLRLHRDYGQITNPFTRSRGRPRTLDNGDVEYIHALLQANPALYLDELQEQLLSACNSFSRYSD</sequence>
<protein>
    <recommendedName>
        <fullName evidence="3">Paired domain-containing protein</fullName>
    </recommendedName>
</protein>
<dbReference type="AlphaFoldDB" id="A0A0C3EZ36"/>
<name>A0A0C3EZ36_PILCF</name>
<dbReference type="InterPro" id="IPR009057">
    <property type="entry name" value="Homeodomain-like_sf"/>
</dbReference>
<reference evidence="2" key="2">
    <citation type="submission" date="2015-01" db="EMBL/GenBank/DDBJ databases">
        <title>Evolutionary Origins and Diversification of the Mycorrhizal Mutualists.</title>
        <authorList>
            <consortium name="DOE Joint Genome Institute"/>
            <consortium name="Mycorrhizal Genomics Consortium"/>
            <person name="Kohler A."/>
            <person name="Kuo A."/>
            <person name="Nagy L.G."/>
            <person name="Floudas D."/>
            <person name="Copeland A."/>
            <person name="Barry K.W."/>
            <person name="Cichocki N."/>
            <person name="Veneault-Fourrey C."/>
            <person name="LaButti K."/>
            <person name="Lindquist E.A."/>
            <person name="Lipzen A."/>
            <person name="Lundell T."/>
            <person name="Morin E."/>
            <person name="Murat C."/>
            <person name="Riley R."/>
            <person name="Ohm R."/>
            <person name="Sun H."/>
            <person name="Tunlid A."/>
            <person name="Henrissat B."/>
            <person name="Grigoriev I.V."/>
            <person name="Hibbett D.S."/>
            <person name="Martin F."/>
        </authorList>
    </citation>
    <scope>NUCLEOTIDE SEQUENCE [LARGE SCALE GENOMIC DNA]</scope>
    <source>
        <strain evidence="2">F 1598</strain>
    </source>
</reference>
<dbReference type="OrthoDB" id="3022198at2759"/>
<dbReference type="HOGENOM" id="CLU_056788_8_3_1"/>
<dbReference type="InParanoid" id="A0A0C3EZ36"/>
<reference evidence="1 2" key="1">
    <citation type="submission" date="2014-04" db="EMBL/GenBank/DDBJ databases">
        <authorList>
            <consortium name="DOE Joint Genome Institute"/>
            <person name="Kuo A."/>
            <person name="Tarkka M."/>
            <person name="Buscot F."/>
            <person name="Kohler A."/>
            <person name="Nagy L.G."/>
            <person name="Floudas D."/>
            <person name="Copeland A."/>
            <person name="Barry K.W."/>
            <person name="Cichocki N."/>
            <person name="Veneault-Fourrey C."/>
            <person name="LaButti K."/>
            <person name="Lindquist E.A."/>
            <person name="Lipzen A."/>
            <person name="Lundell T."/>
            <person name="Morin E."/>
            <person name="Murat C."/>
            <person name="Sun H."/>
            <person name="Tunlid A."/>
            <person name="Henrissat B."/>
            <person name="Grigoriev I.V."/>
            <person name="Hibbett D.S."/>
            <person name="Martin F."/>
            <person name="Nordberg H.P."/>
            <person name="Cantor M.N."/>
            <person name="Hua S.X."/>
        </authorList>
    </citation>
    <scope>NUCLEOTIDE SEQUENCE [LARGE SCALE GENOMIC DNA]</scope>
    <source>
        <strain evidence="1 2">F 1598</strain>
    </source>
</reference>
<organism evidence="1 2">
    <name type="scientific">Piloderma croceum (strain F 1598)</name>
    <dbReference type="NCBI Taxonomy" id="765440"/>
    <lineage>
        <taxon>Eukaryota</taxon>
        <taxon>Fungi</taxon>
        <taxon>Dikarya</taxon>
        <taxon>Basidiomycota</taxon>
        <taxon>Agaricomycotina</taxon>
        <taxon>Agaricomycetes</taxon>
        <taxon>Agaricomycetidae</taxon>
        <taxon>Atheliales</taxon>
        <taxon>Atheliaceae</taxon>
        <taxon>Piloderma</taxon>
    </lineage>
</organism>
<keyword evidence="2" id="KW-1185">Reference proteome</keyword>
<dbReference type="EMBL" id="KN833090">
    <property type="protein sequence ID" value="KIM73204.1"/>
    <property type="molecule type" value="Genomic_DNA"/>
</dbReference>
<evidence type="ECO:0008006" key="3">
    <source>
        <dbReference type="Google" id="ProtNLM"/>
    </source>
</evidence>
<gene>
    <name evidence="1" type="ORF">PILCRDRAFT_81353</name>
</gene>